<dbReference type="EMBL" id="JAAIJQ010000025">
    <property type="protein sequence ID" value="NEV62259.1"/>
    <property type="molecule type" value="Genomic_DNA"/>
</dbReference>
<feature type="region of interest" description="Disordered" evidence="1">
    <location>
        <begin position="71"/>
        <end position="106"/>
    </location>
</feature>
<evidence type="ECO:0000256" key="1">
    <source>
        <dbReference type="SAM" id="MobiDB-lite"/>
    </source>
</evidence>
<dbReference type="AlphaFoldDB" id="A0A6M0JYL3"/>
<dbReference type="RefSeq" id="WP_164452732.1">
    <property type="nucleotide sequence ID" value="NZ_JAAIJQ010000025.1"/>
</dbReference>
<proteinExistence type="predicted"/>
<sequence length="106" mass="10981">MTDLRASQFTRVQAVCARLGLSENDTLEIQAAARRDLAEHAHGAPGAASGAASSGLWDGVVAKYKTSAAASLPPLPEHAPSSDQADLPAPQHQDAWAGAARRVVRS</sequence>
<gene>
    <name evidence="2" type="ORF">G3446_10220</name>
</gene>
<organism evidence="2 3">
    <name type="scientific">Thiorhodococcus minor</name>
    <dbReference type="NCBI Taxonomy" id="57489"/>
    <lineage>
        <taxon>Bacteria</taxon>
        <taxon>Pseudomonadati</taxon>
        <taxon>Pseudomonadota</taxon>
        <taxon>Gammaproteobacteria</taxon>
        <taxon>Chromatiales</taxon>
        <taxon>Chromatiaceae</taxon>
        <taxon>Thiorhodococcus</taxon>
    </lineage>
</organism>
<dbReference type="Proteomes" id="UP000483379">
    <property type="component" value="Unassembled WGS sequence"/>
</dbReference>
<keyword evidence="3" id="KW-1185">Reference proteome</keyword>
<comment type="caution">
    <text evidence="2">The sequence shown here is derived from an EMBL/GenBank/DDBJ whole genome shotgun (WGS) entry which is preliminary data.</text>
</comment>
<evidence type="ECO:0000313" key="2">
    <source>
        <dbReference type="EMBL" id="NEV62259.1"/>
    </source>
</evidence>
<protein>
    <submittedName>
        <fullName evidence="2">Uncharacterized protein</fullName>
    </submittedName>
</protein>
<name>A0A6M0JYL3_9GAMM</name>
<evidence type="ECO:0000313" key="3">
    <source>
        <dbReference type="Proteomes" id="UP000483379"/>
    </source>
</evidence>
<accession>A0A6M0JYL3</accession>
<reference evidence="2 3" key="1">
    <citation type="submission" date="2020-02" db="EMBL/GenBank/DDBJ databases">
        <title>Genome sequences of Thiorhodococcus mannitoliphagus and Thiorhodococcus minor, purple sulfur photosynthetic bacteria in the gammaproteobacterial family, Chromatiaceae.</title>
        <authorList>
            <person name="Aviles F.A."/>
            <person name="Meyer T.E."/>
            <person name="Kyndt J.A."/>
        </authorList>
    </citation>
    <scope>NUCLEOTIDE SEQUENCE [LARGE SCALE GENOMIC DNA]</scope>
    <source>
        <strain evidence="2 3">DSM 11518</strain>
    </source>
</reference>